<dbReference type="EMBL" id="JBHTJH010000004">
    <property type="protein sequence ID" value="MFD0861225.1"/>
    <property type="molecule type" value="Genomic_DNA"/>
</dbReference>
<keyword evidence="4 5" id="KW-0472">Membrane</keyword>
<evidence type="ECO:0000256" key="1">
    <source>
        <dbReference type="ARBA" id="ARBA00004141"/>
    </source>
</evidence>
<feature type="transmembrane region" description="Helical" evidence="5">
    <location>
        <begin position="45"/>
        <end position="63"/>
    </location>
</feature>
<feature type="transmembrane region" description="Helical" evidence="5">
    <location>
        <begin position="101"/>
        <end position="120"/>
    </location>
</feature>
<protein>
    <submittedName>
        <fullName evidence="7">RDD family protein</fullName>
    </submittedName>
</protein>
<comment type="subcellular location">
    <subcellularLocation>
        <location evidence="1">Membrane</location>
        <topology evidence="1">Multi-pass membrane protein</topology>
    </subcellularLocation>
</comment>
<sequence>MEKLIFRRLIAYSLDYIIIVIYALLLFGLTVILNLKELALTPISGQFLGFITLTLPVFLYFFLSEKGSRRATIGKRIMNISVFSESDSAKPRILQRNILKFLPWEIAHTGVHWIVFYSKYENDVPIWVWILLILPQIIIVIYLVSIVISKGESSIYDKIANSKIKVTSVQQRLL</sequence>
<evidence type="ECO:0000256" key="3">
    <source>
        <dbReference type="ARBA" id="ARBA00022989"/>
    </source>
</evidence>
<gene>
    <name evidence="7" type="ORF">ACFQ1M_03315</name>
</gene>
<comment type="caution">
    <text evidence="7">The sequence shown here is derived from an EMBL/GenBank/DDBJ whole genome shotgun (WGS) entry which is preliminary data.</text>
</comment>
<evidence type="ECO:0000259" key="6">
    <source>
        <dbReference type="Pfam" id="PF06271"/>
    </source>
</evidence>
<dbReference type="Pfam" id="PF06271">
    <property type="entry name" value="RDD"/>
    <property type="match status" value="1"/>
</dbReference>
<proteinExistence type="predicted"/>
<dbReference type="Proteomes" id="UP001596978">
    <property type="component" value="Unassembled WGS sequence"/>
</dbReference>
<feature type="transmembrane region" description="Helical" evidence="5">
    <location>
        <begin position="12"/>
        <end position="33"/>
    </location>
</feature>
<dbReference type="InterPro" id="IPR010432">
    <property type="entry name" value="RDD"/>
</dbReference>
<dbReference type="RefSeq" id="WP_386403841.1">
    <property type="nucleotide sequence ID" value="NZ_JBHTJH010000004.1"/>
</dbReference>
<organism evidence="7 8">
    <name type="scientific">Sungkyunkwania multivorans</name>
    <dbReference type="NCBI Taxonomy" id="1173618"/>
    <lineage>
        <taxon>Bacteria</taxon>
        <taxon>Pseudomonadati</taxon>
        <taxon>Bacteroidota</taxon>
        <taxon>Flavobacteriia</taxon>
        <taxon>Flavobacteriales</taxon>
        <taxon>Flavobacteriaceae</taxon>
        <taxon>Sungkyunkwania</taxon>
    </lineage>
</organism>
<feature type="domain" description="RDD" evidence="6">
    <location>
        <begin position="5"/>
        <end position="161"/>
    </location>
</feature>
<keyword evidence="8" id="KW-1185">Reference proteome</keyword>
<keyword evidence="2 5" id="KW-0812">Transmembrane</keyword>
<evidence type="ECO:0000256" key="4">
    <source>
        <dbReference type="ARBA" id="ARBA00023136"/>
    </source>
</evidence>
<evidence type="ECO:0000313" key="7">
    <source>
        <dbReference type="EMBL" id="MFD0861225.1"/>
    </source>
</evidence>
<reference evidence="8" key="1">
    <citation type="journal article" date="2019" name="Int. J. Syst. Evol. Microbiol.">
        <title>The Global Catalogue of Microorganisms (GCM) 10K type strain sequencing project: providing services to taxonomists for standard genome sequencing and annotation.</title>
        <authorList>
            <consortium name="The Broad Institute Genomics Platform"/>
            <consortium name="The Broad Institute Genome Sequencing Center for Infectious Disease"/>
            <person name="Wu L."/>
            <person name="Ma J."/>
        </authorList>
    </citation>
    <scope>NUCLEOTIDE SEQUENCE [LARGE SCALE GENOMIC DNA]</scope>
    <source>
        <strain evidence="8">CCUG 62952</strain>
    </source>
</reference>
<evidence type="ECO:0000256" key="2">
    <source>
        <dbReference type="ARBA" id="ARBA00022692"/>
    </source>
</evidence>
<evidence type="ECO:0000313" key="8">
    <source>
        <dbReference type="Proteomes" id="UP001596978"/>
    </source>
</evidence>
<evidence type="ECO:0000256" key="5">
    <source>
        <dbReference type="SAM" id="Phobius"/>
    </source>
</evidence>
<feature type="transmembrane region" description="Helical" evidence="5">
    <location>
        <begin position="126"/>
        <end position="148"/>
    </location>
</feature>
<name>A0ABW3CVN0_9FLAO</name>
<keyword evidence="3 5" id="KW-1133">Transmembrane helix</keyword>
<accession>A0ABW3CVN0</accession>